<dbReference type="InterPro" id="IPR028258">
    <property type="entry name" value="Sec3-PIP2_bind"/>
</dbReference>
<keyword evidence="8" id="KW-1185">Reference proteome</keyword>
<feature type="compositionally biased region" description="Polar residues" evidence="5">
    <location>
        <begin position="325"/>
        <end position="341"/>
    </location>
</feature>
<feature type="compositionally biased region" description="Low complexity" evidence="5">
    <location>
        <begin position="248"/>
        <end position="263"/>
    </location>
</feature>
<feature type="domain" description="Exocyst complex component Sec3 PIP2-binding N-terminal" evidence="6">
    <location>
        <begin position="69"/>
        <end position="166"/>
    </location>
</feature>
<dbReference type="CDD" id="cd13315">
    <property type="entry name" value="PH_Sec3"/>
    <property type="match status" value="1"/>
</dbReference>
<dbReference type="Pfam" id="PF09763">
    <property type="entry name" value="Sec3_CC"/>
    <property type="match status" value="1"/>
</dbReference>
<feature type="compositionally biased region" description="Polar residues" evidence="5">
    <location>
        <begin position="484"/>
        <end position="496"/>
    </location>
</feature>
<protein>
    <submittedName>
        <fullName evidence="7">Exocyst complex component Sec3-domain-containing protein</fullName>
    </submittedName>
</protein>
<keyword evidence="2" id="KW-0813">Transport</keyword>
<keyword evidence="4" id="KW-0175">Coiled coil</keyword>
<dbReference type="AlphaFoldDB" id="A0A9P7ZSD8"/>
<feature type="region of interest" description="Disordered" evidence="5">
    <location>
        <begin position="1"/>
        <end position="23"/>
    </location>
</feature>
<dbReference type="GO" id="GO:0005886">
    <property type="term" value="C:plasma membrane"/>
    <property type="evidence" value="ECO:0007669"/>
    <property type="project" value="TreeGrafter"/>
</dbReference>
<dbReference type="GO" id="GO:0006893">
    <property type="term" value="P:Golgi to plasma membrane transport"/>
    <property type="evidence" value="ECO:0007669"/>
    <property type="project" value="TreeGrafter"/>
</dbReference>
<evidence type="ECO:0000256" key="4">
    <source>
        <dbReference type="ARBA" id="ARBA00023054"/>
    </source>
</evidence>
<evidence type="ECO:0000313" key="7">
    <source>
        <dbReference type="EMBL" id="KAG9256820.1"/>
    </source>
</evidence>
<feature type="compositionally biased region" description="Low complexity" evidence="5">
    <location>
        <begin position="382"/>
        <end position="396"/>
    </location>
</feature>
<dbReference type="Proteomes" id="UP000887229">
    <property type="component" value="Unassembled WGS sequence"/>
</dbReference>
<accession>A0A9P7ZSD8</accession>
<dbReference type="EMBL" id="MU251247">
    <property type="protein sequence ID" value="KAG9256820.1"/>
    <property type="molecule type" value="Genomic_DNA"/>
</dbReference>
<dbReference type="GO" id="GO:0006887">
    <property type="term" value="P:exocytosis"/>
    <property type="evidence" value="ECO:0007669"/>
    <property type="project" value="UniProtKB-KW"/>
</dbReference>
<evidence type="ECO:0000256" key="1">
    <source>
        <dbReference type="ARBA" id="ARBA00006518"/>
    </source>
</evidence>
<evidence type="ECO:0000313" key="8">
    <source>
        <dbReference type="Proteomes" id="UP000887229"/>
    </source>
</evidence>
<evidence type="ECO:0000256" key="2">
    <source>
        <dbReference type="ARBA" id="ARBA00022448"/>
    </source>
</evidence>
<feature type="compositionally biased region" description="Basic and acidic residues" evidence="5">
    <location>
        <begin position="637"/>
        <end position="650"/>
    </location>
</feature>
<dbReference type="PRINTS" id="PR01217">
    <property type="entry name" value="PRICHEXTENSN"/>
</dbReference>
<name>A0A9P7ZSD8_9HYPO</name>
<proteinExistence type="inferred from homology"/>
<feature type="region of interest" description="Disordered" evidence="5">
    <location>
        <begin position="188"/>
        <end position="710"/>
    </location>
</feature>
<dbReference type="Pfam" id="PF20654">
    <property type="entry name" value="Sec3_C-term"/>
    <property type="match status" value="1"/>
</dbReference>
<dbReference type="PANTHER" id="PTHR16092">
    <property type="entry name" value="SEC3/SYNTAXIN-RELATED"/>
    <property type="match status" value="1"/>
</dbReference>
<dbReference type="InterPro" id="IPR048628">
    <property type="entry name" value="Sec3_C"/>
</dbReference>
<feature type="compositionally biased region" description="Basic and acidic residues" evidence="5">
    <location>
        <begin position="467"/>
        <end position="478"/>
    </location>
</feature>
<dbReference type="RefSeq" id="XP_046120744.1">
    <property type="nucleotide sequence ID" value="XM_046263075.1"/>
</dbReference>
<reference evidence="7" key="1">
    <citation type="journal article" date="2021" name="IMA Fungus">
        <title>Genomic characterization of three marine fungi, including Emericellopsis atlantica sp. nov. with signatures of a generalist lifestyle and marine biomass degradation.</title>
        <authorList>
            <person name="Hagestad O.C."/>
            <person name="Hou L."/>
            <person name="Andersen J.H."/>
            <person name="Hansen E.H."/>
            <person name="Altermark B."/>
            <person name="Li C."/>
            <person name="Kuhnert E."/>
            <person name="Cox R.J."/>
            <person name="Crous P.W."/>
            <person name="Spatafora J.W."/>
            <person name="Lail K."/>
            <person name="Amirebrahimi M."/>
            <person name="Lipzen A."/>
            <person name="Pangilinan J."/>
            <person name="Andreopoulos W."/>
            <person name="Hayes R.D."/>
            <person name="Ng V."/>
            <person name="Grigoriev I.V."/>
            <person name="Jackson S.A."/>
            <person name="Sutton T.D.S."/>
            <person name="Dobson A.D.W."/>
            <person name="Rama T."/>
        </authorList>
    </citation>
    <scope>NUCLEOTIDE SEQUENCE</scope>
    <source>
        <strain evidence="7">TS7</strain>
    </source>
</reference>
<evidence type="ECO:0000256" key="3">
    <source>
        <dbReference type="ARBA" id="ARBA00022483"/>
    </source>
</evidence>
<comment type="similarity">
    <text evidence="1">Belongs to the SEC3 family.</text>
</comment>
<dbReference type="Pfam" id="PF15277">
    <property type="entry name" value="Sec3-PIP2_bind"/>
    <property type="match status" value="1"/>
</dbReference>
<feature type="compositionally biased region" description="Pro residues" evidence="5">
    <location>
        <begin position="370"/>
        <end position="381"/>
    </location>
</feature>
<feature type="compositionally biased region" description="Low complexity" evidence="5">
    <location>
        <begin position="206"/>
        <end position="218"/>
    </location>
</feature>
<sequence length="1199" mass="131683">MDRGNGAGPPGGPSRAERFEDEKRRIIETCFNKKDPDGSLQETYITHIRIVEFSSHPASPPPANARAPEAEKPRVIIIAVRKSGRVRMHKSKENPNGTYSIGKTWNLDDLTRIESYTAPNVPWEHRESAGETGFLVSLGKPYFWQAQSDKEKKFFIASMIKIYGKYTSGKVPELVGFDQKELDQVLGAGKRYPPPLQRQQTNQTWSASSVATAVAPPSLQRQQSNQTFASSAATIAPDASSPVPSALTPGQPTSQPPSQGQPRSRSRSRGPSPGRGPPPSIAGEPPSRPQQWTPPIRNPAGGDGSPAGSIDSTTSRERPGIRHGNPNSRSQESVARSFVTTRSEDVPSIPPRSRNGIQGPGASGRFGDPSEPPTQPLPTPPQQGQGPSQPRSQSSLAGSRPRTPREEQPSAPERRRPPMDPTRPQDRDLVPPPLSAKRDVAGRESPARDTPPRASTPKDPVAPPPRSSERMSPRKDSLSYRPGTATSLASTIQDRSTPPPSFSPAPKAESPRPREPVASPPAPVTSPEPEGENPVKTEASAPSTPLSEPMSPPEPPPVPEEEARPGLGPMIKAKRSKGEIAGAFRKAASAAAMANAFKPRPGGAGERLRQAAQQMQNKTSDEPDGITGVVPAPPKPVVERPKSRTEREATPEPVPPPRAPQRTSKVPEVKISVPTSSSRPPSQQGPGKEQPKEAVAVLEPQPPKPPPRKSLVARQDAKYLQSLGIDPIVLDGRSEEFGTWLDHFGWIPGQQMQSCNMEEMQFDLEREINKAQAGGWLARFQDEDDRVDAIKLGIDVAISECEELDNLLTLYSVELSTLSEDIAYIEAQGQGLQVQTANQKLLKKELESLLETCAITSTDLDPLRLAPIDHLRGLEDVEQALVTLYRAMAKMDGAHSLKASPTTAPDGSGLKSDFGDMRIVQEKKEMYIQESSSFIRRLLEFMPQQYDQAFAETKRAMEGALSKKADVAHHDAGRDMLWRYNPLMLYTRFAERGSWDALIAMYQEKGAPIYKNEFLTVIMSWKKNARKITGGEAELLFTSQSEKQQENVATAARKATVKRSQTLARAWRSPLADGNSKGERDKAANDGRSFPYEVFAGVLDDLLPLVEMEQNFIIDFFHATTLEQSDFPDCVAAVKPRDRRGGDLRRHRLMEPDRDLAKRVTRAMDVMFAFLDSEFTRLMEWVIGQDPMYVQRMLHIDLH</sequence>
<dbReference type="SMART" id="SM01313">
    <property type="entry name" value="Sec3-PIP2_bind"/>
    <property type="match status" value="1"/>
</dbReference>
<dbReference type="Gene3D" id="2.30.29.90">
    <property type="match status" value="1"/>
</dbReference>
<feature type="compositionally biased region" description="Basic and acidic residues" evidence="5">
    <location>
        <begin position="436"/>
        <end position="451"/>
    </location>
</feature>
<dbReference type="InterPro" id="IPR019160">
    <property type="entry name" value="Sec3_CC"/>
</dbReference>
<keyword evidence="3" id="KW-0268">Exocytosis</keyword>
<evidence type="ECO:0000256" key="5">
    <source>
        <dbReference type="SAM" id="MobiDB-lite"/>
    </source>
</evidence>
<dbReference type="OrthoDB" id="27109at2759"/>
<feature type="compositionally biased region" description="Polar residues" evidence="5">
    <location>
        <begin position="219"/>
        <end position="233"/>
    </location>
</feature>
<feature type="compositionally biased region" description="Low complexity" evidence="5">
    <location>
        <begin position="674"/>
        <end position="687"/>
    </location>
</feature>
<feature type="compositionally biased region" description="Basic and acidic residues" evidence="5">
    <location>
        <begin position="403"/>
        <end position="429"/>
    </location>
</feature>
<gene>
    <name evidence="7" type="ORF">F5Z01DRAFT_649159</name>
</gene>
<evidence type="ECO:0000259" key="6">
    <source>
        <dbReference type="SMART" id="SM01313"/>
    </source>
</evidence>
<dbReference type="GeneID" id="70293978"/>
<dbReference type="PANTHER" id="PTHR16092:SF14">
    <property type="entry name" value="EXOCYST COMPLEX COMPONENT 1 ISOFORM X1"/>
    <property type="match status" value="1"/>
</dbReference>
<dbReference type="GO" id="GO:0005546">
    <property type="term" value="F:phosphatidylinositol-4,5-bisphosphate binding"/>
    <property type="evidence" value="ECO:0007669"/>
    <property type="project" value="TreeGrafter"/>
</dbReference>
<feature type="compositionally biased region" description="Low complexity" evidence="5">
    <location>
        <begin position="581"/>
        <end position="596"/>
    </location>
</feature>
<organism evidence="7 8">
    <name type="scientific">Emericellopsis atlantica</name>
    <dbReference type="NCBI Taxonomy" id="2614577"/>
    <lineage>
        <taxon>Eukaryota</taxon>
        <taxon>Fungi</taxon>
        <taxon>Dikarya</taxon>
        <taxon>Ascomycota</taxon>
        <taxon>Pezizomycotina</taxon>
        <taxon>Sordariomycetes</taxon>
        <taxon>Hypocreomycetidae</taxon>
        <taxon>Hypocreales</taxon>
        <taxon>Bionectriaceae</taxon>
        <taxon>Emericellopsis</taxon>
    </lineage>
</organism>
<comment type="caution">
    <text evidence="7">The sequence shown here is derived from an EMBL/GenBank/DDBJ whole genome shotgun (WGS) entry which is preliminary data.</text>
</comment>
<dbReference type="GO" id="GO:0000145">
    <property type="term" value="C:exocyst"/>
    <property type="evidence" value="ECO:0007669"/>
    <property type="project" value="InterPro"/>
</dbReference>
<dbReference type="FunFam" id="2.30.29.90:FF:000003">
    <property type="entry name" value="Exocyst complex component Sec3"/>
    <property type="match status" value="1"/>
</dbReference>